<feature type="compositionally biased region" description="Basic residues" evidence="4">
    <location>
        <begin position="425"/>
        <end position="439"/>
    </location>
</feature>
<dbReference type="Pfam" id="PF12796">
    <property type="entry name" value="Ank_2"/>
    <property type="match status" value="1"/>
</dbReference>
<feature type="compositionally biased region" description="Low complexity" evidence="4">
    <location>
        <begin position="162"/>
        <end position="174"/>
    </location>
</feature>
<feature type="compositionally biased region" description="Basic residues" evidence="4">
    <location>
        <begin position="751"/>
        <end position="762"/>
    </location>
</feature>
<evidence type="ECO:0000256" key="3">
    <source>
        <dbReference type="PROSITE-ProRule" id="PRU00023"/>
    </source>
</evidence>
<proteinExistence type="predicted"/>
<dbReference type="InterPro" id="IPR002110">
    <property type="entry name" value="Ankyrin_rpt"/>
</dbReference>
<keyword evidence="7" id="KW-1185">Reference proteome</keyword>
<evidence type="ECO:0000313" key="7">
    <source>
        <dbReference type="Proteomes" id="UP000291116"/>
    </source>
</evidence>
<reference evidence="6 7" key="1">
    <citation type="submission" date="2019-01" db="EMBL/GenBank/DDBJ databases">
        <authorList>
            <person name="Ferrante I. M."/>
        </authorList>
    </citation>
    <scope>NUCLEOTIDE SEQUENCE [LARGE SCALE GENOMIC DNA]</scope>
    <source>
        <strain evidence="6 7">B856</strain>
    </source>
</reference>
<feature type="region of interest" description="Disordered" evidence="4">
    <location>
        <begin position="416"/>
        <end position="455"/>
    </location>
</feature>
<feature type="repeat" description="ANK" evidence="3">
    <location>
        <begin position="613"/>
        <end position="645"/>
    </location>
</feature>
<evidence type="ECO:0000259" key="5">
    <source>
        <dbReference type="PROSITE" id="PS50030"/>
    </source>
</evidence>
<feature type="region of interest" description="Disordered" evidence="4">
    <location>
        <begin position="253"/>
        <end position="293"/>
    </location>
</feature>
<keyword evidence="2 3" id="KW-0040">ANK repeat</keyword>
<feature type="region of interest" description="Disordered" evidence="4">
    <location>
        <begin position="1140"/>
        <end position="1175"/>
    </location>
</feature>
<dbReference type="PANTHER" id="PTHR24161">
    <property type="entry name" value="ANK_REP_REGION DOMAIN-CONTAINING PROTEIN-RELATED"/>
    <property type="match status" value="1"/>
</dbReference>
<feature type="repeat" description="ANK" evidence="3">
    <location>
        <begin position="565"/>
        <end position="588"/>
    </location>
</feature>
<protein>
    <recommendedName>
        <fullName evidence="5">UBA domain-containing protein</fullName>
    </recommendedName>
</protein>
<dbReference type="SUPFAM" id="SSF48403">
    <property type="entry name" value="Ankyrin repeat"/>
    <property type="match status" value="1"/>
</dbReference>
<dbReference type="Proteomes" id="UP000291116">
    <property type="component" value="Unassembled WGS sequence"/>
</dbReference>
<dbReference type="PROSITE" id="PS50297">
    <property type="entry name" value="ANK_REP_REGION"/>
    <property type="match status" value="2"/>
</dbReference>
<dbReference type="Gene3D" id="1.25.40.20">
    <property type="entry name" value="Ankyrin repeat-containing domain"/>
    <property type="match status" value="1"/>
</dbReference>
<dbReference type="PROSITE" id="PS50088">
    <property type="entry name" value="ANK_REPEAT"/>
    <property type="match status" value="2"/>
</dbReference>
<feature type="compositionally biased region" description="Polar residues" evidence="4">
    <location>
        <begin position="1285"/>
        <end position="1300"/>
    </location>
</feature>
<organism evidence="6 7">
    <name type="scientific">Pseudo-nitzschia multistriata</name>
    <dbReference type="NCBI Taxonomy" id="183589"/>
    <lineage>
        <taxon>Eukaryota</taxon>
        <taxon>Sar</taxon>
        <taxon>Stramenopiles</taxon>
        <taxon>Ochrophyta</taxon>
        <taxon>Bacillariophyta</taxon>
        <taxon>Bacillariophyceae</taxon>
        <taxon>Bacillariophycidae</taxon>
        <taxon>Bacillariales</taxon>
        <taxon>Bacillariaceae</taxon>
        <taxon>Pseudo-nitzschia</taxon>
    </lineage>
</organism>
<feature type="compositionally biased region" description="Polar residues" evidence="4">
    <location>
        <begin position="91"/>
        <end position="100"/>
    </location>
</feature>
<gene>
    <name evidence="6" type="ORF">PSNMU_V1.4_AUG-EV-PASAV3_0012410</name>
</gene>
<keyword evidence="1" id="KW-0677">Repeat</keyword>
<accession>A0A448YXJ8</accession>
<feature type="region of interest" description="Disordered" evidence="4">
    <location>
        <begin position="1089"/>
        <end position="1108"/>
    </location>
</feature>
<feature type="domain" description="UBA" evidence="5">
    <location>
        <begin position="793"/>
        <end position="834"/>
    </location>
</feature>
<feature type="compositionally biased region" description="Basic and acidic residues" evidence="4">
    <location>
        <begin position="726"/>
        <end position="735"/>
    </location>
</feature>
<feature type="region of interest" description="Disordered" evidence="4">
    <location>
        <begin position="80"/>
        <end position="174"/>
    </location>
</feature>
<dbReference type="EMBL" id="CAACVS010000031">
    <property type="protein sequence ID" value="VEU34531.1"/>
    <property type="molecule type" value="Genomic_DNA"/>
</dbReference>
<feature type="region of interest" description="Disordered" evidence="4">
    <location>
        <begin position="1268"/>
        <end position="1309"/>
    </location>
</feature>
<dbReference type="SMART" id="SM00248">
    <property type="entry name" value="ANK"/>
    <property type="match status" value="2"/>
</dbReference>
<evidence type="ECO:0000256" key="2">
    <source>
        <dbReference type="ARBA" id="ARBA00023043"/>
    </source>
</evidence>
<feature type="region of interest" description="Disordered" evidence="4">
    <location>
        <begin position="944"/>
        <end position="1032"/>
    </location>
</feature>
<feature type="compositionally biased region" description="Polar residues" evidence="4">
    <location>
        <begin position="1000"/>
        <end position="1010"/>
    </location>
</feature>
<feature type="region of interest" description="Disordered" evidence="4">
    <location>
        <begin position="865"/>
        <end position="927"/>
    </location>
</feature>
<dbReference type="PROSITE" id="PS50030">
    <property type="entry name" value="UBA"/>
    <property type="match status" value="1"/>
</dbReference>
<dbReference type="OrthoDB" id="47731at2759"/>
<dbReference type="InterPro" id="IPR036770">
    <property type="entry name" value="Ankyrin_rpt-contain_sf"/>
</dbReference>
<feature type="region of interest" description="Disordered" evidence="4">
    <location>
        <begin position="715"/>
        <end position="783"/>
    </location>
</feature>
<dbReference type="PANTHER" id="PTHR24161:SF85">
    <property type="entry name" value="PALMITOYLTRANSFERASE HIP14"/>
    <property type="match status" value="1"/>
</dbReference>
<sequence>MAATTSSGKKRKVSAPAIFTVGNNRSSVNGAKILSRDVSKTTSAVQITPVKITNASGKTISATRTVNISTTTTITKCIRPKGSNAAPALNMNRNSESDSTAKYMERQMQGDRASPKNNFKRISSAEKRTTGRGGTEVKISFGPSRPPSSSNGNAAKSKQRDSGGSTSSGNSSTINMSQSAAAAASMAAMMGGDCSMGGVSFGDLDLEALKEKAAAAAAGQKSFRNKHGLPCTEAEMKALMSMFVEIMGMSMNSSNNNNHGDKGGGGASGSSNTNSGDSKKSSSYNSNSGSSHKNDSCPVFSFGANPMDTSSIAAMAAAATGAASAGMLPDHMAAATAGFFADGASWEALRRNYAAREDEDDEDEESFENRELTFEEVEFLLHHRKQKEEAAKLASQFASGDWESLEQVAINDHLLSSEADDRERKAAKKREKKQRRKAKLKEEAAQKAAEAAQKKREKSIVSWRSRVVSACQSNEVTKLDGLLQESPLRKLMEEQNSNKNRNKNDSNDNTTHPSTSCIIPHLEFLLPNSVAKNRAQVERGIEARLRLADYVLHTELLLAFKPLRTGRTALHTACFHGDVRFLQLLFDKVEIYEPSDGRDPLPSSFLDLTCDESGWSPLHYAAVSGSSEVLELLLAKGSNLSTLTDVTHTWRESDGVGLTPRELVQCVQACNYEEVIETHGLALQEMTNAFFNHHQERRVFLKKLERVHHRLSSIEKHGYSPLSSNDKAENNREAEANTGDGKVNQSETSARNKKKKKKKKKQNGKDAESRAGGNNTSNQHNSALDHSNAATVEEKEDPLVTALLGMGFAESQIMAAVKACGGTHRATADDLVTWILGQGETEESANEATRIPDGTDQLQQENAAYDRTRTEDSLPTNEKEQQKQQLEAVRKQEEAARRLAAKREEARRRNREWNNREQARQQKEAKAKVAQKFFNVPRPAVPLPVPKPMATPDLPVPNVSKLKGPPRQPKLTTGTSGLPIGGNKWGVPPISANPKPFPVSANQSKSIGSKPTSSAAPTPPTATEQHALPVSSFLASLDDDKTVSSFGSSRTMSVSSKEFVPIASQPSVPPPGFLSTSAAPISAATRSLVPPLSEGPMGAPFSPESRQGEIRATAKEFVPSFTIPGSVNPSASLQKDFAPLNDLVGEPQPSESHGVGFPPGILPQHGASKVGHTSSLLGPSLQSSFDNVRPMNSGAADTILSGASFVDGPKSEEPPMSIPFGFGQADSNESNDIGGSRLLNSISRNRSTGSASIWGDGQQISSLETTLQPSFFGDGTTNESDDNQKSMLWNVSTGGNSSLPNGGGQGSIW</sequence>
<evidence type="ECO:0000256" key="1">
    <source>
        <dbReference type="ARBA" id="ARBA00022737"/>
    </source>
</evidence>
<dbReference type="InterPro" id="IPR015940">
    <property type="entry name" value="UBA"/>
</dbReference>
<feature type="compositionally biased region" description="Polar residues" evidence="4">
    <location>
        <begin position="772"/>
        <end position="783"/>
    </location>
</feature>
<feature type="compositionally biased region" description="Low complexity" evidence="4">
    <location>
        <begin position="269"/>
        <end position="291"/>
    </location>
</feature>
<evidence type="ECO:0000256" key="4">
    <source>
        <dbReference type="SAM" id="MobiDB-lite"/>
    </source>
</evidence>
<evidence type="ECO:0000313" key="6">
    <source>
        <dbReference type="EMBL" id="VEU34531.1"/>
    </source>
</evidence>
<name>A0A448YXJ8_9STRA</name>